<reference evidence="2" key="1">
    <citation type="submission" date="2022-07" db="EMBL/GenBank/DDBJ databases">
        <title>Phylogenomic reconstructions and comparative analyses of Kickxellomycotina fungi.</title>
        <authorList>
            <person name="Reynolds N.K."/>
            <person name="Stajich J.E."/>
            <person name="Barry K."/>
            <person name="Grigoriev I.V."/>
            <person name="Crous P."/>
            <person name="Smith M.E."/>
        </authorList>
    </citation>
    <scope>NUCLEOTIDE SEQUENCE</scope>
    <source>
        <strain evidence="2">NBRC 105413</strain>
    </source>
</reference>
<keyword evidence="1" id="KW-0472">Membrane</keyword>
<keyword evidence="1" id="KW-0812">Transmembrane</keyword>
<organism evidence="2 3">
    <name type="scientific">Coemansia asiatica</name>
    <dbReference type="NCBI Taxonomy" id="1052880"/>
    <lineage>
        <taxon>Eukaryota</taxon>
        <taxon>Fungi</taxon>
        <taxon>Fungi incertae sedis</taxon>
        <taxon>Zoopagomycota</taxon>
        <taxon>Kickxellomycotina</taxon>
        <taxon>Kickxellomycetes</taxon>
        <taxon>Kickxellales</taxon>
        <taxon>Kickxellaceae</taxon>
        <taxon>Coemansia</taxon>
    </lineage>
</organism>
<feature type="transmembrane region" description="Helical" evidence="1">
    <location>
        <begin position="104"/>
        <end position="121"/>
    </location>
</feature>
<gene>
    <name evidence="2" type="ORF">LPJ64_000049</name>
</gene>
<evidence type="ECO:0000313" key="2">
    <source>
        <dbReference type="EMBL" id="KAJ1648730.1"/>
    </source>
</evidence>
<evidence type="ECO:0000313" key="3">
    <source>
        <dbReference type="Proteomes" id="UP001145021"/>
    </source>
</evidence>
<evidence type="ECO:0000256" key="1">
    <source>
        <dbReference type="SAM" id="Phobius"/>
    </source>
</evidence>
<comment type="caution">
    <text evidence="2">The sequence shown here is derived from an EMBL/GenBank/DDBJ whole genome shotgun (WGS) entry which is preliminary data.</text>
</comment>
<keyword evidence="1" id="KW-1133">Transmembrane helix</keyword>
<proteinExistence type="predicted"/>
<dbReference type="AlphaFoldDB" id="A0A9W7XRQ2"/>
<name>A0A9W7XRQ2_9FUNG</name>
<sequence>MRTRYTHFISAKADVCLGILGGGLGYFMHEKERPQNQQRRLADLSTTAIRMTQEARSALATLISSTSTARAQSTASISSTATESTLTDQQLTVATGTDESRHMFVFQLLALLVSVFAVKFMLSIIKVVLDCLLYMLALSCVLAFVRPGPKDGPVLTVLGYVEAVVDPVYCTLADRVSRVASGPILTLSQYLKTRNNARGPAPSVH</sequence>
<keyword evidence="3" id="KW-1185">Reference proteome</keyword>
<dbReference type="Proteomes" id="UP001145021">
    <property type="component" value="Unassembled WGS sequence"/>
</dbReference>
<dbReference type="EMBL" id="JANBOH010000001">
    <property type="protein sequence ID" value="KAJ1648730.1"/>
    <property type="molecule type" value="Genomic_DNA"/>
</dbReference>
<protein>
    <submittedName>
        <fullName evidence="2">Uncharacterized protein</fullName>
    </submittedName>
</protein>
<accession>A0A9W7XRQ2</accession>